<feature type="compositionally biased region" description="Low complexity" evidence="1">
    <location>
        <begin position="707"/>
        <end position="719"/>
    </location>
</feature>
<name>A0AAD5RQF1_9PEZI</name>
<dbReference type="AlphaFoldDB" id="A0AAD5RQF1"/>
<dbReference type="Proteomes" id="UP001201980">
    <property type="component" value="Unassembled WGS sequence"/>
</dbReference>
<reference evidence="2" key="1">
    <citation type="submission" date="2022-07" db="EMBL/GenBank/DDBJ databases">
        <title>Draft genome sequence of Zalerion maritima ATCC 34329, a (micro)plastics degrading marine fungus.</title>
        <authorList>
            <person name="Paco A."/>
            <person name="Goncalves M.F.M."/>
            <person name="Rocha-Santos T.A.P."/>
            <person name="Alves A."/>
        </authorList>
    </citation>
    <scope>NUCLEOTIDE SEQUENCE</scope>
    <source>
        <strain evidence="2">ATCC 34329</strain>
    </source>
</reference>
<evidence type="ECO:0000256" key="1">
    <source>
        <dbReference type="SAM" id="MobiDB-lite"/>
    </source>
</evidence>
<evidence type="ECO:0000313" key="3">
    <source>
        <dbReference type="Proteomes" id="UP001201980"/>
    </source>
</evidence>
<proteinExistence type="predicted"/>
<accession>A0AAD5RQF1</accession>
<feature type="region of interest" description="Disordered" evidence="1">
    <location>
        <begin position="707"/>
        <end position="730"/>
    </location>
</feature>
<dbReference type="EMBL" id="JAKWBI020000136">
    <property type="protein sequence ID" value="KAJ2901806.1"/>
    <property type="molecule type" value="Genomic_DNA"/>
</dbReference>
<organism evidence="2 3">
    <name type="scientific">Zalerion maritima</name>
    <dbReference type="NCBI Taxonomy" id="339359"/>
    <lineage>
        <taxon>Eukaryota</taxon>
        <taxon>Fungi</taxon>
        <taxon>Dikarya</taxon>
        <taxon>Ascomycota</taxon>
        <taxon>Pezizomycotina</taxon>
        <taxon>Sordariomycetes</taxon>
        <taxon>Lulworthiomycetidae</taxon>
        <taxon>Lulworthiales</taxon>
        <taxon>Lulworthiaceae</taxon>
        <taxon>Zalerion</taxon>
    </lineage>
</organism>
<sequence>MPLRGKSGKRWIAELRETQGPAQLAAGRPDLFPRRQVRQITDSVIRARRSPSTFLVFSINRLSSSSSSQAALVPGYNEYDDFFQTRLIDLQYELWIYETALIACLHKLSYDKARQLLHRLCQRILEDIDEHTDDLLKGYLQVLMYAHMENPTSFQSRESKSAAQLLIIFLNARNRGEFPLIWRLVEEMGNELSEELLPMALVEKVLLRARYGESLSRQLEVFMDDLSLHSAFKLVEGLKVAMCHPRSQCLLGKVFPQFFIWGAWKPDSKRISMWEKTLSVQQRKRLQPILILEGPDTTRAGHRALLRRSSCGIFRNLQLPGHLQHDQVLDLMLENVDQAADHGAEAVELVATIYIDGNPFPSNAITQVEAALEFKGDRTPISTLTTLVQTLKSQAAPLEKMTALEAAIPLLNRIPKLQSIYGIPLDISHRIISVLAGLQREFSDLLVENKAGLRHGLSIVTLAHTLSAATWLHEDWSDSFIAMLRSFPTKVQVLATFEDMSQAEDPRRGQLVDLLLERVGGTVRRQNLSAPQRSSPPVELPVVDPIWYEPMGYHLSNFRQAIKSFPGLPEDLKVACVRRSLIEHWEFVKEVYECIRKSPDYLCVRLANILGSMLANNLPVEDVWRDMLMHVMHQRPEGLLGRRAATMATKPRQIWAGNLHRVLGERMIDPRTGEGFTRQGLEEAMGRHRGSDPERTFSMLSTRTAFSASSSTTRNSTRRGQGAMIGPNPG</sequence>
<comment type="caution">
    <text evidence="2">The sequence shown here is derived from an EMBL/GenBank/DDBJ whole genome shotgun (WGS) entry which is preliminary data.</text>
</comment>
<keyword evidence="3" id="KW-1185">Reference proteome</keyword>
<evidence type="ECO:0000313" key="2">
    <source>
        <dbReference type="EMBL" id="KAJ2901806.1"/>
    </source>
</evidence>
<protein>
    <submittedName>
        <fullName evidence="2">Uncharacterized protein</fullName>
    </submittedName>
</protein>
<gene>
    <name evidence="2" type="ORF">MKZ38_001344</name>
</gene>